<organism evidence="1 2">
    <name type="scientific">Paraglaciecola mesophila</name>
    <dbReference type="NCBI Taxonomy" id="197222"/>
    <lineage>
        <taxon>Bacteria</taxon>
        <taxon>Pseudomonadati</taxon>
        <taxon>Pseudomonadota</taxon>
        <taxon>Gammaproteobacteria</taxon>
        <taxon>Alteromonadales</taxon>
        <taxon>Alteromonadaceae</taxon>
        <taxon>Paraglaciecola</taxon>
    </lineage>
</organism>
<evidence type="ECO:0000313" key="2">
    <source>
        <dbReference type="Proteomes" id="UP000464524"/>
    </source>
</evidence>
<dbReference type="Proteomes" id="UP000464524">
    <property type="component" value="Chromosome"/>
</dbReference>
<evidence type="ECO:0008006" key="3">
    <source>
        <dbReference type="Google" id="ProtNLM"/>
    </source>
</evidence>
<sequence>MLVDFFFKLREYQLKTSLSELMDLLRALQKGVVFADIEAFYYLARLCLVKDESQYDKFDKAFADYFEGVQQIDLFGKDIPDEWLRKEIERHFSEEEKAKIKALGGLDELMKTLKERLAEQEKRHQGGNKWIGTGGTSPFGANGYNPEGVRIGQDKNRNFSAAKVWDKREFKDLAGNVELGTRNIKIALRKLRKFARSGTSEELDMPHTIEGTAKNAGLLDIQMMPVRRNAIKVLMFFDVGGSMDAHIKECEELFSAAHTEFKHLEYFYFHNCVYEGVWKDNKRRGKETMSVFDVIHKYGADYKVIFVGDATMGPYEITYPGGSVEHWNEEPGALWMQRILQHFKHGIWLNPQPQEYWNYYASIGIMQDIMEQRMYPLTIDGLGEAIKALHKK</sequence>
<proteinExistence type="predicted"/>
<dbReference type="RefSeq" id="WP_160178511.1">
    <property type="nucleotide sequence ID" value="NZ_CP047656.1"/>
</dbReference>
<dbReference type="KEGG" id="pmes:FX988_00882"/>
<keyword evidence="2" id="KW-1185">Reference proteome</keyword>
<dbReference type="EMBL" id="CP047656">
    <property type="protein sequence ID" value="QHJ10662.1"/>
    <property type="molecule type" value="Genomic_DNA"/>
</dbReference>
<evidence type="ECO:0000313" key="1">
    <source>
        <dbReference type="EMBL" id="QHJ10662.1"/>
    </source>
</evidence>
<accession>A0A857JHA5</accession>
<dbReference type="PANTHER" id="PTHR39338">
    <property type="entry name" value="BLL5662 PROTEIN-RELATED"/>
    <property type="match status" value="1"/>
</dbReference>
<dbReference type="PANTHER" id="PTHR39338:SF7">
    <property type="entry name" value="BLL6692 PROTEIN"/>
    <property type="match status" value="1"/>
</dbReference>
<name>A0A857JHA5_9ALTE</name>
<gene>
    <name evidence="1" type="ORF">FX988_00882</name>
</gene>
<dbReference type="OrthoDB" id="9764216at2"/>
<reference evidence="1 2" key="1">
    <citation type="submission" date="2019-12" db="EMBL/GenBank/DDBJ databases">
        <title>Genome sequencing and assembly of endphytes of Porphyra tenera.</title>
        <authorList>
            <person name="Park J.M."/>
            <person name="Shin R."/>
            <person name="Jo S.H."/>
        </authorList>
    </citation>
    <scope>NUCLEOTIDE SEQUENCE [LARGE SCALE GENOMIC DNA]</scope>
    <source>
        <strain evidence="1 2">GPM4</strain>
    </source>
</reference>
<dbReference type="AlphaFoldDB" id="A0A857JHA5"/>
<protein>
    <recommendedName>
        <fullName evidence="3">VWA containing CoxE family protein</fullName>
    </recommendedName>
</protein>